<dbReference type="GeneTree" id="ENSGT00390000008551"/>
<name>V9LA51_CALMI</name>
<dbReference type="AlphaFoldDB" id="V9LA51"/>
<dbReference type="KEGG" id="cmk:103179584"/>
<dbReference type="GO" id="GO:0005634">
    <property type="term" value="C:nucleus"/>
    <property type="evidence" value="ECO:0007669"/>
    <property type="project" value="TreeGrafter"/>
</dbReference>
<proteinExistence type="evidence at transcript level"/>
<dbReference type="EMBL" id="JW876013">
    <property type="protein sequence ID" value="AFP08530.1"/>
    <property type="molecule type" value="mRNA"/>
</dbReference>
<dbReference type="CTD" id="54955"/>
<dbReference type="OMA" id="SHVEQVF"/>
<dbReference type="Ensembl" id="ENSCMIT00000047051.1">
    <property type="protein sequence ID" value="ENSCMIP00000046391.1"/>
    <property type="gene ID" value="ENSCMIG00000019075.1"/>
</dbReference>
<sequence>MSQKQALLDVHQALQKSFQVVQQQERVWADTLAVCTPLLSSLSNLAEQLQACKSLTFSNTAFRDFPDLESRLKYKLNRATGTVLEKLGEQMNVLRKVRDTTSNQVAACFQTYEQHADSIGLTLAVERSALSPSVADMLEWLQDIERLYRNQYLSRRLLLQSISAENLTDIHALSQSWGRVSEQGDPDVVPDILLKASFFMETRQDSKYCKDYESEL</sequence>
<dbReference type="OrthoDB" id="6605214at2759"/>
<dbReference type="STRING" id="7868.ENSCMIP00000046391"/>
<dbReference type="GO" id="GO:0005737">
    <property type="term" value="C:cytoplasm"/>
    <property type="evidence" value="ECO:0007669"/>
    <property type="project" value="TreeGrafter"/>
</dbReference>
<dbReference type="GeneID" id="103179584"/>
<reference evidence="3" key="1">
    <citation type="journal article" date="2006" name="Science">
        <title>Ancient noncoding elements conserved in the human genome.</title>
        <authorList>
            <person name="Venkatesh B."/>
            <person name="Kirkness E.F."/>
            <person name="Loh Y.H."/>
            <person name="Halpern A.L."/>
            <person name="Lee A.P."/>
            <person name="Johnson J."/>
            <person name="Dandona N."/>
            <person name="Viswanathan L.D."/>
            <person name="Tay A."/>
            <person name="Venter J.C."/>
            <person name="Strausberg R.L."/>
            <person name="Brenner S."/>
        </authorList>
    </citation>
    <scope>NUCLEOTIDE SEQUENCE [LARGE SCALE GENOMIC DNA]</scope>
</reference>
<dbReference type="Pfam" id="PF15011">
    <property type="entry name" value="CA109-like"/>
    <property type="match status" value="1"/>
</dbReference>
<reference evidence="3" key="2">
    <citation type="journal article" date="2007" name="PLoS Biol.">
        <title>Survey sequencing and comparative analysis of the elephant shark (Callorhinchus milii) genome.</title>
        <authorList>
            <person name="Venkatesh B."/>
            <person name="Kirkness E.F."/>
            <person name="Loh Y.H."/>
            <person name="Halpern A.L."/>
            <person name="Lee A.P."/>
            <person name="Johnson J."/>
            <person name="Dandona N."/>
            <person name="Viswanathan L.D."/>
            <person name="Tay A."/>
            <person name="Venter J.C."/>
            <person name="Strausberg R.L."/>
            <person name="Brenner S."/>
        </authorList>
    </citation>
    <scope>NUCLEOTIDE SEQUENCE [LARGE SCALE GENOMIC DNA]</scope>
</reference>
<reference evidence="2" key="4">
    <citation type="submission" date="2025-05" db="UniProtKB">
        <authorList>
            <consortium name="Ensembl"/>
        </authorList>
    </citation>
    <scope>IDENTIFICATION</scope>
</reference>
<dbReference type="PANTHER" id="PTHR16234">
    <property type="entry name" value="SIMILAR TO HYPOTHETICAL PROTEIN FLJ20508"/>
    <property type="match status" value="1"/>
</dbReference>
<evidence type="ECO:0000313" key="3">
    <source>
        <dbReference type="Proteomes" id="UP000314986"/>
    </source>
</evidence>
<gene>
    <name evidence="2" type="primary">airim</name>
</gene>
<evidence type="ECO:0000313" key="1">
    <source>
        <dbReference type="EMBL" id="AFP08530.1"/>
    </source>
</evidence>
<evidence type="ECO:0000313" key="2">
    <source>
        <dbReference type="Ensembl" id="ENSCMIP00000046391.1"/>
    </source>
</evidence>
<dbReference type="PANTHER" id="PTHR16234:SF5">
    <property type="entry name" value="AFG2-INTERACTING RIBOSOME MATURATION FACTOR"/>
    <property type="match status" value="1"/>
</dbReference>
<accession>V9LA51</accession>
<dbReference type="Proteomes" id="UP000314986">
    <property type="component" value="Unassembled WGS sequence"/>
</dbReference>
<protein>
    <submittedName>
        <fullName evidence="2">AFG2 interacting ribosome maturation factor</fullName>
    </submittedName>
</protein>
<organism evidence="1">
    <name type="scientific">Callorhinchus milii</name>
    <name type="common">Ghost shark</name>
    <dbReference type="NCBI Taxonomy" id="7868"/>
    <lineage>
        <taxon>Eukaryota</taxon>
        <taxon>Metazoa</taxon>
        <taxon>Chordata</taxon>
        <taxon>Craniata</taxon>
        <taxon>Vertebrata</taxon>
        <taxon>Chondrichthyes</taxon>
        <taxon>Holocephali</taxon>
        <taxon>Chimaeriformes</taxon>
        <taxon>Callorhinchidae</taxon>
        <taxon>Callorhinchus</taxon>
    </lineage>
</organism>
<reference evidence="1 3" key="3">
    <citation type="journal article" date="2014" name="Nature">
        <title>Elephant shark genome provides unique insights into gnathostome evolution.</title>
        <authorList>
            <consortium name="International Elephant Shark Genome Sequencing Consortium"/>
            <person name="Venkatesh B."/>
            <person name="Lee A.P."/>
            <person name="Ravi V."/>
            <person name="Maurya A.K."/>
            <person name="Lian M.M."/>
            <person name="Swann J.B."/>
            <person name="Ohta Y."/>
            <person name="Flajnik M.F."/>
            <person name="Sutoh Y."/>
            <person name="Kasahara M."/>
            <person name="Hoon S."/>
            <person name="Gangu V."/>
            <person name="Roy S.W."/>
            <person name="Irimia M."/>
            <person name="Korzh V."/>
            <person name="Kondrychyn I."/>
            <person name="Lim Z.W."/>
            <person name="Tay B.H."/>
            <person name="Tohari S."/>
            <person name="Kong K.W."/>
            <person name="Ho S."/>
            <person name="Lorente-Galdos B."/>
            <person name="Quilez J."/>
            <person name="Marques-Bonet T."/>
            <person name="Raney B.J."/>
            <person name="Ingham P.W."/>
            <person name="Tay A."/>
            <person name="Hillier L.W."/>
            <person name="Minx P."/>
            <person name="Boehm T."/>
            <person name="Wilson R.K."/>
            <person name="Brenner S."/>
            <person name="Warren W.C."/>
        </authorList>
    </citation>
    <scope>NUCLEOTIDE SEQUENCE</scope>
    <source>
        <tissue evidence="1">Testis</tissue>
    </source>
</reference>
<keyword evidence="3" id="KW-1185">Reference proteome</keyword>
<dbReference type="InterPro" id="IPR029159">
    <property type="entry name" value="CA109-like"/>
</dbReference>